<dbReference type="GO" id="GO:0031969">
    <property type="term" value="C:chloroplast membrane"/>
    <property type="evidence" value="ECO:0007669"/>
    <property type="project" value="UniProtKB-SubCell"/>
</dbReference>
<feature type="transmembrane region" description="Helical" evidence="14">
    <location>
        <begin position="380"/>
        <end position="400"/>
    </location>
</feature>
<evidence type="ECO:0000256" key="2">
    <source>
        <dbReference type="ARBA" id="ARBA00007931"/>
    </source>
</evidence>
<proteinExistence type="inferred from homology"/>
<dbReference type="GO" id="GO:0006508">
    <property type="term" value="P:proteolysis"/>
    <property type="evidence" value="ECO:0007669"/>
    <property type="project" value="UniProtKB-KW"/>
</dbReference>
<evidence type="ECO:0000256" key="1">
    <source>
        <dbReference type="ARBA" id="ARBA00004508"/>
    </source>
</evidence>
<gene>
    <name evidence="15" type="ORF">FSB_LOCUS28295</name>
</gene>
<comment type="similarity">
    <text evidence="2">Belongs to the peptidase M50B family.</text>
</comment>
<evidence type="ECO:0000256" key="12">
    <source>
        <dbReference type="SAM" id="Coils"/>
    </source>
</evidence>
<keyword evidence="11 14" id="KW-0472">Membrane</keyword>
<organism evidence="15">
    <name type="scientific">Fagus sylvatica</name>
    <name type="common">Beechnut</name>
    <dbReference type="NCBI Taxonomy" id="28930"/>
    <lineage>
        <taxon>Eukaryota</taxon>
        <taxon>Viridiplantae</taxon>
        <taxon>Streptophyta</taxon>
        <taxon>Embryophyta</taxon>
        <taxon>Tracheophyta</taxon>
        <taxon>Spermatophyta</taxon>
        <taxon>Magnoliopsida</taxon>
        <taxon>eudicotyledons</taxon>
        <taxon>Gunneridae</taxon>
        <taxon>Pentapetalae</taxon>
        <taxon>rosids</taxon>
        <taxon>fabids</taxon>
        <taxon>Fagales</taxon>
        <taxon>Fagaceae</taxon>
        <taxon>Fagus</taxon>
    </lineage>
</organism>
<feature type="coiled-coil region" evidence="12">
    <location>
        <begin position="126"/>
        <end position="184"/>
    </location>
</feature>
<feature type="compositionally biased region" description="Polar residues" evidence="13">
    <location>
        <begin position="22"/>
        <end position="35"/>
    </location>
</feature>
<evidence type="ECO:0000256" key="8">
    <source>
        <dbReference type="ARBA" id="ARBA00022946"/>
    </source>
</evidence>
<evidence type="ECO:0008006" key="16">
    <source>
        <dbReference type="Google" id="ProtNLM"/>
    </source>
</evidence>
<keyword evidence="10" id="KW-0482">Metalloprotease</keyword>
<keyword evidence="4" id="KW-0934">Plastid</keyword>
<evidence type="ECO:0000256" key="3">
    <source>
        <dbReference type="ARBA" id="ARBA00022528"/>
    </source>
</evidence>
<dbReference type="PANTHER" id="PTHR31412:SF2">
    <property type="entry name" value="ZINC METALLOPEPTIDASE EGY3, CHLOROPLASTIC-RELATED"/>
    <property type="match status" value="1"/>
</dbReference>
<keyword evidence="12" id="KW-0175">Coiled coil</keyword>
<dbReference type="EMBL" id="OIVN01002085">
    <property type="protein sequence ID" value="SPD00413.1"/>
    <property type="molecule type" value="Genomic_DNA"/>
</dbReference>
<keyword evidence="9 14" id="KW-1133">Transmembrane helix</keyword>
<feature type="transmembrane region" description="Helical" evidence="14">
    <location>
        <begin position="274"/>
        <end position="295"/>
    </location>
</feature>
<dbReference type="AlphaFoldDB" id="A0A2N9GLN5"/>
<evidence type="ECO:0000256" key="14">
    <source>
        <dbReference type="SAM" id="Phobius"/>
    </source>
</evidence>
<evidence type="ECO:0000256" key="7">
    <source>
        <dbReference type="ARBA" id="ARBA00022801"/>
    </source>
</evidence>
<evidence type="ECO:0000256" key="13">
    <source>
        <dbReference type="SAM" id="MobiDB-lite"/>
    </source>
</evidence>
<keyword evidence="8" id="KW-0809">Transit peptide</keyword>
<keyword evidence="6 14" id="KW-0812">Transmembrane</keyword>
<feature type="transmembrane region" description="Helical" evidence="14">
    <location>
        <begin position="539"/>
        <end position="557"/>
    </location>
</feature>
<name>A0A2N9GLN5_FAGSY</name>
<protein>
    <recommendedName>
        <fullName evidence="16">Peptidase M50 domain-containing protein</fullName>
    </recommendedName>
</protein>
<evidence type="ECO:0000256" key="6">
    <source>
        <dbReference type="ARBA" id="ARBA00022692"/>
    </source>
</evidence>
<reference evidence="15" key="1">
    <citation type="submission" date="2018-02" db="EMBL/GenBank/DDBJ databases">
        <authorList>
            <person name="Cohen D.B."/>
            <person name="Kent A.D."/>
        </authorList>
    </citation>
    <scope>NUCLEOTIDE SEQUENCE</scope>
</reference>
<evidence type="ECO:0000313" key="15">
    <source>
        <dbReference type="EMBL" id="SPD00413.1"/>
    </source>
</evidence>
<accession>A0A2N9GLN5</accession>
<feature type="transmembrane region" description="Helical" evidence="14">
    <location>
        <begin position="307"/>
        <end position="328"/>
    </location>
</feature>
<evidence type="ECO:0000256" key="4">
    <source>
        <dbReference type="ARBA" id="ARBA00022640"/>
    </source>
</evidence>
<evidence type="ECO:0000256" key="10">
    <source>
        <dbReference type="ARBA" id="ARBA00023049"/>
    </source>
</evidence>
<feature type="region of interest" description="Disordered" evidence="13">
    <location>
        <begin position="1"/>
        <end position="109"/>
    </location>
</feature>
<dbReference type="PANTHER" id="PTHR31412">
    <property type="entry name" value="ZINC METALLOPROTEASE EGY1"/>
    <property type="match status" value="1"/>
</dbReference>
<evidence type="ECO:0000256" key="9">
    <source>
        <dbReference type="ARBA" id="ARBA00022989"/>
    </source>
</evidence>
<keyword evidence="5" id="KW-0645">Protease</keyword>
<dbReference type="InterPro" id="IPR044838">
    <property type="entry name" value="EGY1-like"/>
</dbReference>
<feature type="compositionally biased region" description="Basic and acidic residues" evidence="13">
    <location>
        <begin position="81"/>
        <end position="109"/>
    </location>
</feature>
<feature type="transmembrane region" description="Helical" evidence="14">
    <location>
        <begin position="488"/>
        <end position="519"/>
    </location>
</feature>
<feature type="compositionally biased region" description="Polar residues" evidence="13">
    <location>
        <begin position="1"/>
        <end position="13"/>
    </location>
</feature>
<feature type="transmembrane region" description="Helical" evidence="14">
    <location>
        <begin position="450"/>
        <end position="467"/>
    </location>
</feature>
<keyword evidence="3" id="KW-0150">Chloroplast</keyword>
<sequence length="573" mass="62668">MATLSITTHSSLSPWLPKNKNKNNSVSAFNKNPFGQKNHLSFSLHSKSSSRKPLRLSVTKDEQGSEPTPSTSSSVAVVSDKPSEDDGTQKTELGKEGDTEENEKQQEMDWKTDEEFKKFMGNPSIEAAIKLEKKRADRKLKELDRESSDNPLVGFFYRVVRDSLTREKERLEKAEETFKALDLNKLKSCFGFDTFFATDVRRFGDGGIFIGNMRRPINEVIPKLEKKLSEAAGREVVLWFMEEQTNDITKQACVVQPKSEMDLQFESTKLSTPLGYVSAIVLCVTTFGTIALTSGFFLKPGATFDDYIADVVPLFAGFISILGVSEIATRVTAARYGVKLSPSFLVPSNWTGCLGVINNYESLLPNKKALFDIPVARTASAYLTSLVLALAAFVADGSFNGGDNALYIRPQFFYNNPLLSFIQFVIGPYTDDLGNVLPYAVEGVGVPVDPLAFAGLLGMVVTSLNLLPCGRLEGGRIAQAMFGRTTAALLSFATSLLLGIGGLSGSVLCLAWGLFATFFRGGEEIPAKDEITPLGDDRYAWGIVLALICFLTLFPNGGGTFSSSFFSEPYFRG</sequence>
<dbReference type="GO" id="GO:0008237">
    <property type="term" value="F:metallopeptidase activity"/>
    <property type="evidence" value="ECO:0007669"/>
    <property type="project" value="UniProtKB-KW"/>
</dbReference>
<evidence type="ECO:0000256" key="11">
    <source>
        <dbReference type="ARBA" id="ARBA00023136"/>
    </source>
</evidence>
<evidence type="ECO:0000256" key="5">
    <source>
        <dbReference type="ARBA" id="ARBA00022670"/>
    </source>
</evidence>
<feature type="transmembrane region" description="Helical" evidence="14">
    <location>
        <begin position="412"/>
        <end position="430"/>
    </location>
</feature>
<keyword evidence="7" id="KW-0378">Hydrolase</keyword>
<comment type="subcellular location">
    <subcellularLocation>
        <location evidence="1">Plastid</location>
        <location evidence="1">Chloroplast membrane</location>
        <topology evidence="1">Multi-pass membrane protein</topology>
    </subcellularLocation>
</comment>
<feature type="compositionally biased region" description="Low complexity" evidence="13">
    <location>
        <begin position="65"/>
        <end position="79"/>
    </location>
</feature>